<evidence type="ECO:0000313" key="2">
    <source>
        <dbReference type="Proteomes" id="UP000273809"/>
    </source>
</evidence>
<dbReference type="AlphaFoldDB" id="A0AAD0TWP6"/>
<accession>A0AAD0TWP6</accession>
<evidence type="ECO:0000313" key="1">
    <source>
        <dbReference type="EMBL" id="AYJ81034.1"/>
    </source>
</evidence>
<gene>
    <name evidence="1" type="ORF">ACRYA_1945</name>
</gene>
<protein>
    <submittedName>
        <fullName evidence="1">Uncharacterized protein</fullName>
    </submittedName>
</protein>
<proteinExistence type="predicted"/>
<dbReference type="KEGG" id="acre:ACRYA_1945"/>
<name>A0AAD0TWP6_9BACT</name>
<dbReference type="RefSeq" id="WP_165786103.1">
    <property type="nucleotide sequence ID" value="NZ_CP021072.1"/>
</dbReference>
<sequence length="52" mass="6259">MDKALKREFEKGLKEILSKYDILKDTKVTINYNEKQKTKNHKVKKYEAIFLV</sequence>
<dbReference type="GeneID" id="56462277"/>
<dbReference type="EMBL" id="CP032823">
    <property type="protein sequence ID" value="AYJ81034.1"/>
    <property type="molecule type" value="Genomic_DNA"/>
</dbReference>
<reference evidence="1 2" key="1">
    <citation type="submission" date="2018-10" db="EMBL/GenBank/DDBJ databases">
        <title>Complete genome sequences of Arcobacter cryaerophilus strains ATCC 43158 and ATCC 49615.</title>
        <authorList>
            <person name="Miller W.G."/>
            <person name="Yee E."/>
            <person name="Bono J.L."/>
        </authorList>
    </citation>
    <scope>NUCLEOTIDE SEQUENCE [LARGE SCALE GENOMIC DNA]</scope>
    <source>
        <strain evidence="1 2">ATCC 43158</strain>
    </source>
</reference>
<dbReference type="Proteomes" id="UP000273809">
    <property type="component" value="Chromosome"/>
</dbReference>
<organism evidence="1 2">
    <name type="scientific">Aliarcobacter cryaerophilus ATCC 43158</name>
    <dbReference type="NCBI Taxonomy" id="1032070"/>
    <lineage>
        <taxon>Bacteria</taxon>
        <taxon>Pseudomonadati</taxon>
        <taxon>Campylobacterota</taxon>
        <taxon>Epsilonproteobacteria</taxon>
        <taxon>Campylobacterales</taxon>
        <taxon>Arcobacteraceae</taxon>
        <taxon>Aliarcobacter</taxon>
    </lineage>
</organism>